<gene>
    <name evidence="1" type="ORF">D5018_15395</name>
</gene>
<dbReference type="InterPro" id="IPR036182">
    <property type="entry name" value="PCuAC_sf"/>
</dbReference>
<dbReference type="Pfam" id="PF04314">
    <property type="entry name" value="PCuAC"/>
    <property type="match status" value="1"/>
</dbReference>
<dbReference type="SUPFAM" id="SSF110087">
    <property type="entry name" value="DR1885-like metal-binding protein"/>
    <property type="match status" value="1"/>
</dbReference>
<dbReference type="RefSeq" id="WP_121839889.1">
    <property type="nucleotide sequence ID" value="NZ_ML014804.1"/>
</dbReference>
<dbReference type="Gene3D" id="2.60.40.1890">
    <property type="entry name" value="PCu(A)C copper chaperone"/>
    <property type="match status" value="1"/>
</dbReference>
<dbReference type="PANTHER" id="PTHR36302:SF1">
    <property type="entry name" value="COPPER CHAPERONE PCU(A)C"/>
    <property type="match status" value="1"/>
</dbReference>
<name>A0A3L8PW12_9GAMM</name>
<keyword evidence="2" id="KW-1185">Reference proteome</keyword>
<organism evidence="1 2">
    <name type="scientific">Parashewanella curva</name>
    <dbReference type="NCBI Taxonomy" id="2338552"/>
    <lineage>
        <taxon>Bacteria</taxon>
        <taxon>Pseudomonadati</taxon>
        <taxon>Pseudomonadota</taxon>
        <taxon>Gammaproteobacteria</taxon>
        <taxon>Alteromonadales</taxon>
        <taxon>Shewanellaceae</taxon>
        <taxon>Parashewanella</taxon>
    </lineage>
</organism>
<dbReference type="OrthoDB" id="9796962at2"/>
<dbReference type="InterPro" id="IPR058248">
    <property type="entry name" value="Lxx211020-like"/>
</dbReference>
<dbReference type="EMBL" id="QZEI01000055">
    <property type="protein sequence ID" value="RLV58783.1"/>
    <property type="molecule type" value="Genomic_DNA"/>
</dbReference>
<dbReference type="PANTHER" id="PTHR36302">
    <property type="entry name" value="BLR7088 PROTEIN"/>
    <property type="match status" value="1"/>
</dbReference>
<sequence>MKKFLLIVLSLLTSIVSYSLLAEQLTVENAWIRAMPPTSRVVPIYLTMKNTGDQPIKLLAINSPNGRIELHQTIMKNGLMRMTPVEKIMVDSHGQTTMAPGGYHGMMMNFTQGVPAKGDSVPLTLTFNNGEKLTIMAAVKMNSDETMHHHHH</sequence>
<reference evidence="1 2" key="1">
    <citation type="submission" date="2018-09" db="EMBL/GenBank/DDBJ databases">
        <title>Phylogeny of the Shewanellaceae, and recommendation for two new genera, Pseudoshewanella and Parashewanella.</title>
        <authorList>
            <person name="Wang G."/>
        </authorList>
    </citation>
    <scope>NUCLEOTIDE SEQUENCE [LARGE SCALE GENOMIC DNA]</scope>
    <source>
        <strain evidence="1 2">C51</strain>
    </source>
</reference>
<evidence type="ECO:0000313" key="1">
    <source>
        <dbReference type="EMBL" id="RLV58783.1"/>
    </source>
</evidence>
<evidence type="ECO:0000313" key="2">
    <source>
        <dbReference type="Proteomes" id="UP000281474"/>
    </source>
</evidence>
<dbReference type="AlphaFoldDB" id="A0A3L8PW12"/>
<dbReference type="Proteomes" id="UP000281474">
    <property type="component" value="Unassembled WGS sequence"/>
</dbReference>
<accession>A0A3L8PW12</accession>
<protein>
    <submittedName>
        <fullName evidence="1">Copper chaperone PCu(A)C</fullName>
    </submittedName>
</protein>
<proteinExistence type="predicted"/>
<comment type="caution">
    <text evidence="1">The sequence shown here is derived from an EMBL/GenBank/DDBJ whole genome shotgun (WGS) entry which is preliminary data.</text>
</comment>
<dbReference type="InterPro" id="IPR007410">
    <property type="entry name" value="LpqE-like"/>
</dbReference>